<dbReference type="PANTHER" id="PTHR39200:SF1">
    <property type="entry name" value="AUTO-TRANSPORTER ADHESIN HEAD GIN DOMAIN-CONTAINING PROTEIN-RELATED"/>
    <property type="match status" value="1"/>
</dbReference>
<reference evidence="2" key="1">
    <citation type="submission" date="2018-06" db="EMBL/GenBank/DDBJ databases">
        <authorList>
            <person name="Zhirakovskaya E."/>
        </authorList>
    </citation>
    <scope>NUCLEOTIDE SEQUENCE</scope>
</reference>
<organism evidence="2">
    <name type="scientific">hydrothermal vent metagenome</name>
    <dbReference type="NCBI Taxonomy" id="652676"/>
    <lineage>
        <taxon>unclassified sequences</taxon>
        <taxon>metagenomes</taxon>
        <taxon>ecological metagenomes</taxon>
    </lineage>
</organism>
<sequence>MKKIRSIFAIAAGISLMGVAIAQAGDITESRDLSAFDKITIDNMGVGLDVRVGENFSVTLKGGEKWSKKVFTTVDGDTLIIERKDKSNTARQISSDNRVIVTMPEFSALTVNGAVDANLSGIEGQKIDFKINGASNIKVSGKCNRLDITLNGASNFEGRKLKCEDVTVQINGVGNVEAFGAQSADLTINGMGNIDFYGNPKEVDKDKGWFSNITMHK</sequence>
<name>A0A3B0S497_9ZZZZ</name>
<gene>
    <name evidence="2" type="ORF">MNBD_ALPHA02-2173</name>
</gene>
<feature type="domain" description="Putative auto-transporter adhesin head GIN" evidence="1">
    <location>
        <begin position="35"/>
        <end position="200"/>
    </location>
</feature>
<dbReference type="PANTHER" id="PTHR39200">
    <property type="entry name" value="HYPOTHETICAL EXPORTED PROTEIN"/>
    <property type="match status" value="1"/>
</dbReference>
<dbReference type="InterPro" id="IPR021255">
    <property type="entry name" value="DUF2807"/>
</dbReference>
<protein>
    <recommendedName>
        <fullName evidence="1">Putative auto-transporter adhesin head GIN domain-containing protein</fullName>
    </recommendedName>
</protein>
<evidence type="ECO:0000313" key="2">
    <source>
        <dbReference type="EMBL" id="VAV98682.1"/>
    </source>
</evidence>
<dbReference type="Gene3D" id="2.160.20.120">
    <property type="match status" value="1"/>
</dbReference>
<proteinExistence type="predicted"/>
<dbReference type="EMBL" id="UOED01000130">
    <property type="protein sequence ID" value="VAV98682.1"/>
    <property type="molecule type" value="Genomic_DNA"/>
</dbReference>
<evidence type="ECO:0000259" key="1">
    <source>
        <dbReference type="Pfam" id="PF10988"/>
    </source>
</evidence>
<dbReference type="AlphaFoldDB" id="A0A3B0S497"/>
<dbReference type="Pfam" id="PF10988">
    <property type="entry name" value="DUF2807"/>
    <property type="match status" value="1"/>
</dbReference>
<accession>A0A3B0S497</accession>